<protein>
    <recommendedName>
        <fullName evidence="6">BTB domain-containing protein</fullName>
    </recommendedName>
</protein>
<evidence type="ECO:0008006" key="6">
    <source>
        <dbReference type="Google" id="ProtNLM"/>
    </source>
</evidence>
<evidence type="ECO:0000313" key="2">
    <source>
        <dbReference type="EMBL" id="PIA97623.1"/>
    </source>
</evidence>
<feature type="compositionally biased region" description="Low complexity" evidence="1">
    <location>
        <begin position="182"/>
        <end position="196"/>
    </location>
</feature>
<dbReference type="Proteomes" id="UP001302367">
    <property type="component" value="Chromosome 2"/>
</dbReference>
<dbReference type="Proteomes" id="UP000230605">
    <property type="component" value="Chromosome 2"/>
</dbReference>
<reference evidence="3 5" key="2">
    <citation type="submission" date="2023-09" db="EMBL/GenBank/DDBJ databases">
        <title>Complete-Gapless Cercospora beticola genome.</title>
        <authorList>
            <person name="Wyatt N.A."/>
            <person name="Spanner R.E."/>
            <person name="Bolton M.D."/>
        </authorList>
    </citation>
    <scope>NUCLEOTIDE SEQUENCE [LARGE SCALE GENOMIC DNA]</scope>
    <source>
        <strain evidence="3">Cb09-40</strain>
    </source>
</reference>
<keyword evidence="5" id="KW-1185">Reference proteome</keyword>
<sequence>MAHSDRAAKRQKKMPELQIDTTTQQSPGLIVDICINGDAVLVVQGIAGIPQSVGIRVSSNALTIASPVFRRLLAPPGGLAPPTPAPGNEELPQPREVHLENEDGDALFLLLNVLHLRNDALPTRLQPDMLVRFVATCARFECLIAAGRAASQWLDYIYTKLQKSTRTSRNSLSSAFPPPTPSGTAPPTTPFSASPAPNDTQSLFQLIEASLILNDALFFTRFTTHFILTQPILTDPKTQTTSPTQRPLFHALKRRQREAIQDLRIDFDLLIDPLAETMSEDAKHYVDLAPGERPDFNQLGNPGYVSQDICTIDNENGTDLLSALRDANLWPGIRWPLLMNSTDPTPSARSQTGSVVAAVERFRVPDADTRDSCFWCMHVEDKFATALGLVRMMHKDRMWGLCLDCYRAEGGVNDSGNCRVEHYKAVVKEGAARLQVLGAAGPQATAVGRTMSQGAPLASNMATGPAGDGGGAMQSQGGPPASNVAMQGGGVGGAAPVQGGPSSTNMVMLGGGFGTNGQNGGQAAGAGAGSMNTTSG</sequence>
<dbReference type="EMBL" id="CP134185">
    <property type="protein sequence ID" value="WPA99268.1"/>
    <property type="molecule type" value="Genomic_DNA"/>
</dbReference>
<dbReference type="EMBL" id="LKMD01000102">
    <property type="protein sequence ID" value="PIA97623.1"/>
    <property type="molecule type" value="Genomic_DNA"/>
</dbReference>
<evidence type="ECO:0000256" key="1">
    <source>
        <dbReference type="SAM" id="MobiDB-lite"/>
    </source>
</evidence>
<evidence type="ECO:0000313" key="4">
    <source>
        <dbReference type="Proteomes" id="UP000230605"/>
    </source>
</evidence>
<evidence type="ECO:0000313" key="3">
    <source>
        <dbReference type="EMBL" id="WPA99268.1"/>
    </source>
</evidence>
<name>A0A2G5HZB7_CERBT</name>
<proteinExistence type="predicted"/>
<feature type="region of interest" description="Disordered" evidence="1">
    <location>
        <begin position="462"/>
        <end position="503"/>
    </location>
</feature>
<accession>A0A2G5HZB7</accession>
<evidence type="ECO:0000313" key="5">
    <source>
        <dbReference type="Proteomes" id="UP001302367"/>
    </source>
</evidence>
<reference evidence="2 4" key="1">
    <citation type="submission" date="2015-10" db="EMBL/GenBank/DDBJ databases">
        <title>The cercosporin biosynthetic gene cluster was horizontally transferred to several fungal lineages and shown to be expanded in Cercospora beticola based on microsynteny with recipient genomes.</title>
        <authorList>
            <person name="De Jonge R."/>
            <person name="Ebert M.K."/>
            <person name="Suttle J.C."/>
            <person name="Jurick Ii W.M."/>
            <person name="Secor G.A."/>
            <person name="Thomma B.P."/>
            <person name="Van De Peer Y."/>
            <person name="Bolton M.D."/>
        </authorList>
    </citation>
    <scope>NUCLEOTIDE SEQUENCE [LARGE SCALE GENOMIC DNA]</scope>
    <source>
        <strain evidence="2 4">09-40</strain>
    </source>
</reference>
<dbReference type="OrthoDB" id="5275938at2759"/>
<organism evidence="2 4">
    <name type="scientific">Cercospora beticola</name>
    <name type="common">Sugarbeet leaf spot fungus</name>
    <dbReference type="NCBI Taxonomy" id="122368"/>
    <lineage>
        <taxon>Eukaryota</taxon>
        <taxon>Fungi</taxon>
        <taxon>Dikarya</taxon>
        <taxon>Ascomycota</taxon>
        <taxon>Pezizomycotina</taxon>
        <taxon>Dothideomycetes</taxon>
        <taxon>Dothideomycetidae</taxon>
        <taxon>Mycosphaerellales</taxon>
        <taxon>Mycosphaerellaceae</taxon>
        <taxon>Cercospora</taxon>
    </lineage>
</organism>
<feature type="region of interest" description="Disordered" evidence="1">
    <location>
        <begin position="1"/>
        <end position="20"/>
    </location>
</feature>
<dbReference type="AlphaFoldDB" id="A0A2G5HZB7"/>
<gene>
    <name evidence="2" type="ORF">CB0940_06616</name>
    <name evidence="3" type="ORF">RHO25_003885</name>
</gene>
<feature type="region of interest" description="Disordered" evidence="1">
    <location>
        <begin position="168"/>
        <end position="196"/>
    </location>
</feature>